<evidence type="ECO:0000313" key="3">
    <source>
        <dbReference type="Proteomes" id="UP001430848"/>
    </source>
</evidence>
<protein>
    <recommendedName>
        <fullName evidence="4">Terpene synthase</fullName>
    </recommendedName>
</protein>
<sequence>MGLDTIPPSTPTWSPDSSPVTIATHSTPAPVAAESKAVTIQSATQTSLDRRDHERDRLVRKCAGRQVQVVNLMSLMPAWPKDIHCQEILDEVNLEIDEWLKTVNVAEEKKRKHRIKSNYAILASVFAPRCKKEKLLVLTKYEYWIFWFDDEIDTGGELTTDAAGTRRICDLTHRCVDDCLDPDIAQTCFTPPPESPGTVEVFYEVLAALRLGMGPMSVERMRREFHEYHFEIRSADVGVLPSITHNEYAMDFELPDSIRYHEAMESVVMECTRLAILVNDILSVQKEFRVGQLENMVLLIMNAENCSAHEAMSKMVVLIKKYYAACEDAVARLPWTDDEVTNGHIRDLASIACCHNVPQGVLESCFRSICTGALFLGSLGIFDGKFCTTNWAAYDDLKERVKSAALVSGGQPGRVIKARFVDSGLNDSKIRVISAGGISCGIDASLYLVKLLIGEEEAISTAEILDYAYRQTEGVIIDDD</sequence>
<proteinExistence type="predicted"/>
<evidence type="ECO:0008006" key="4">
    <source>
        <dbReference type="Google" id="ProtNLM"/>
    </source>
</evidence>
<keyword evidence="3" id="KW-1185">Reference proteome</keyword>
<evidence type="ECO:0000256" key="1">
    <source>
        <dbReference type="SAM" id="MobiDB-lite"/>
    </source>
</evidence>
<dbReference type="Gene3D" id="3.40.50.880">
    <property type="match status" value="1"/>
</dbReference>
<dbReference type="SUPFAM" id="SSF48576">
    <property type="entry name" value="Terpenoid synthases"/>
    <property type="match status" value="1"/>
</dbReference>
<evidence type="ECO:0000313" key="2">
    <source>
        <dbReference type="EMBL" id="KAK7736321.1"/>
    </source>
</evidence>
<dbReference type="InterPro" id="IPR008949">
    <property type="entry name" value="Isoprenoid_synthase_dom_sf"/>
</dbReference>
<dbReference type="EMBL" id="JAKNSF020000010">
    <property type="protein sequence ID" value="KAK7736321.1"/>
    <property type="molecule type" value="Genomic_DNA"/>
</dbReference>
<dbReference type="Pfam" id="PF19086">
    <property type="entry name" value="Terpene_syn_C_2"/>
    <property type="match status" value="1"/>
</dbReference>
<dbReference type="SUPFAM" id="SSF52317">
    <property type="entry name" value="Class I glutamine amidotransferase-like"/>
    <property type="match status" value="1"/>
</dbReference>
<dbReference type="PANTHER" id="PTHR43130">
    <property type="entry name" value="ARAC-FAMILY TRANSCRIPTIONAL REGULATOR"/>
    <property type="match status" value="1"/>
</dbReference>
<dbReference type="Gene3D" id="1.10.600.10">
    <property type="entry name" value="Farnesyl Diphosphate Synthase"/>
    <property type="match status" value="2"/>
</dbReference>
<feature type="region of interest" description="Disordered" evidence="1">
    <location>
        <begin position="27"/>
        <end position="52"/>
    </location>
</feature>
<dbReference type="InterPro" id="IPR052158">
    <property type="entry name" value="INH-QAR"/>
</dbReference>
<feature type="region of interest" description="Disordered" evidence="1">
    <location>
        <begin position="1"/>
        <end position="20"/>
    </location>
</feature>
<reference evidence="2 3" key="1">
    <citation type="submission" date="2024-02" db="EMBL/GenBank/DDBJ databases">
        <title>De novo assembly and annotation of 12 fungi associated with fruit tree decline syndrome in Ontario, Canada.</title>
        <authorList>
            <person name="Sulman M."/>
            <person name="Ellouze W."/>
            <person name="Ilyukhin E."/>
        </authorList>
    </citation>
    <scope>NUCLEOTIDE SEQUENCE [LARGE SCALE GENOMIC DNA]</scope>
    <source>
        <strain evidence="2 3">M169</strain>
    </source>
</reference>
<comment type="caution">
    <text evidence="2">The sequence shown here is derived from an EMBL/GenBank/DDBJ whole genome shotgun (WGS) entry which is preliminary data.</text>
</comment>
<dbReference type="Proteomes" id="UP001430848">
    <property type="component" value="Unassembled WGS sequence"/>
</dbReference>
<organism evidence="2 3">
    <name type="scientific">Diaporthe eres</name>
    <name type="common">Phomopsis oblonga</name>
    <dbReference type="NCBI Taxonomy" id="83184"/>
    <lineage>
        <taxon>Eukaryota</taxon>
        <taxon>Fungi</taxon>
        <taxon>Dikarya</taxon>
        <taxon>Ascomycota</taxon>
        <taxon>Pezizomycotina</taxon>
        <taxon>Sordariomycetes</taxon>
        <taxon>Sordariomycetidae</taxon>
        <taxon>Diaporthales</taxon>
        <taxon>Diaporthaceae</taxon>
        <taxon>Diaporthe</taxon>
        <taxon>Diaporthe eres species complex</taxon>
    </lineage>
</organism>
<dbReference type="InterPro" id="IPR029062">
    <property type="entry name" value="Class_I_gatase-like"/>
</dbReference>
<accession>A0ABR1PGH3</accession>
<feature type="compositionally biased region" description="Polar residues" evidence="1">
    <location>
        <begin position="38"/>
        <end position="47"/>
    </location>
</feature>
<gene>
    <name evidence="2" type="ORF">SLS63_003298</name>
</gene>
<dbReference type="PANTHER" id="PTHR43130:SF3">
    <property type="entry name" value="HTH-TYPE TRANSCRIPTIONAL REGULATOR RV1931C"/>
    <property type="match status" value="1"/>
</dbReference>
<name>A0ABR1PGH3_DIAER</name>